<sequence length="1208" mass="129299">MAASMMGNNTNLSTSEMYAACMVASTVGGCLSSLGCCQDAMTILPAELASMDLSFCDSLSGLPPPPCPDDEDDGKGDEGSGGYNGYNGMGGESTTTSPYGYKECQDDMMPSCQEQADNITGVLAMMGMTNDTLHASFPDPSAYLTCLVAAMYESCMSAIGCCDSIEQKADCQDVLTGMPPTACSDGSGGSGGGGYNGGPGGGGSDDFGAECKGDSRTWSAGFGGCDTYGPGGVNDGWCMLDSDSSGVYAGEACPECGTCTAAPQTAQVFMAVACSWCRITAWTSSSLCLGEADSVLEECSNATLAAMGFAFTLEKVESDVCSSGKQCTIYTDEADFFPADAEQPCTTFALAQKNCTSETVEGAFFIRYGLAPLMLPVLAGTVPDELLASWSQWTMLIMSLRPYALAREASCFCDACDYAGTAADYMLSPANLMHLDLIAMEGYNGSYTENQQHVVLDAACPMLAAQGCFANHTACSGLSAALSFLGTDFETSFSIDDAACQGAGYPVDGSKHTVECGANYTTCRGMFQDYCGASDCSGGGGLCNANEILCFRIYATHYGPSGLGLTHLFCSPSSSGCACYDTEVQCTSDGLTYCAPTHIGCEGGPDDDDGSNSGGYGGGNNVYCEEQYCYLNVYANGEIDWDATYSQSPTCKTFDEGCPCNSQYEVECDSFGYKYCEQISVGCYDPFDITCAGSEIKCQDEYSSYCWDPAWGSCPLFCNSTETYCHSYGFDATGEYNYSDYQEFCAPSATGCPCNAQWEQKCTDQWGYSWCQSKSYSCPLTCADDEQDCYMTPFGSDGLPDWSLSHNQTCHPIDQSCPCHPTYEQQCHDNWGTWCQVLAWGSCPVQCTTDQIVCWVTPYNSDGTIDYSGTWTETCGNATEGCPCNPTWERQCTSYGYTYCESISNSCPVDCGNADTCYHYLSGNESCATSSGCVCEGDEISCANPDTGLAECYPAEWYPSGCPVFCAHNEMYCSVVSFDNSGNMQWQDYCLNGDANNWWCPVTCDNATSQKCGTPGAYDEHCVSLSDSCPVSCSEQYCWVDNYDTNGNWLDSSESCASWAEDCPCGNNAVKCTDPFFGYSYCTATSWGCPLVCDPVNEKTCYPVAYTLEGEQDWNAPVNESCQNVTQTCPCGANAKMCRWTDEWGYDNEVCYPTAETCPVSCKSTEQRCYILDYATNGFPGAFRETCVSATAVCPCGTNAQQCHDPHW</sequence>
<accession>A0A812RGN6</accession>
<feature type="non-terminal residue" evidence="2">
    <location>
        <position position="1208"/>
    </location>
</feature>
<comment type="caution">
    <text evidence="2">The sequence shown here is derived from an EMBL/GenBank/DDBJ whole genome shotgun (WGS) entry which is preliminary data.</text>
</comment>
<dbReference type="EMBL" id="CAJNDS010002335">
    <property type="protein sequence ID" value="CAE7438439.1"/>
    <property type="molecule type" value="Genomic_DNA"/>
</dbReference>
<proteinExistence type="predicted"/>
<evidence type="ECO:0000313" key="2">
    <source>
        <dbReference type="EMBL" id="CAE7438439.1"/>
    </source>
</evidence>
<feature type="region of interest" description="Disordered" evidence="1">
    <location>
        <begin position="62"/>
        <end position="91"/>
    </location>
</feature>
<evidence type="ECO:0000313" key="3">
    <source>
        <dbReference type="Proteomes" id="UP000604046"/>
    </source>
</evidence>
<dbReference type="AlphaFoldDB" id="A0A812RGN6"/>
<feature type="compositionally biased region" description="Gly residues" evidence="1">
    <location>
        <begin position="79"/>
        <end position="91"/>
    </location>
</feature>
<gene>
    <name evidence="2" type="ORF">SNAT2548_LOCUS23834</name>
</gene>
<dbReference type="OrthoDB" id="407422at2759"/>
<evidence type="ECO:0000256" key="1">
    <source>
        <dbReference type="SAM" id="MobiDB-lite"/>
    </source>
</evidence>
<name>A0A812RGN6_9DINO</name>
<protein>
    <submittedName>
        <fullName evidence="2">Uncharacterized protein</fullName>
    </submittedName>
</protein>
<reference evidence="2" key="1">
    <citation type="submission" date="2021-02" db="EMBL/GenBank/DDBJ databases">
        <authorList>
            <person name="Dougan E. K."/>
            <person name="Rhodes N."/>
            <person name="Thang M."/>
            <person name="Chan C."/>
        </authorList>
    </citation>
    <scope>NUCLEOTIDE SEQUENCE</scope>
</reference>
<dbReference type="Proteomes" id="UP000604046">
    <property type="component" value="Unassembled WGS sequence"/>
</dbReference>
<keyword evidence="3" id="KW-1185">Reference proteome</keyword>
<organism evidence="2 3">
    <name type="scientific">Symbiodinium natans</name>
    <dbReference type="NCBI Taxonomy" id="878477"/>
    <lineage>
        <taxon>Eukaryota</taxon>
        <taxon>Sar</taxon>
        <taxon>Alveolata</taxon>
        <taxon>Dinophyceae</taxon>
        <taxon>Suessiales</taxon>
        <taxon>Symbiodiniaceae</taxon>
        <taxon>Symbiodinium</taxon>
    </lineage>
</organism>